<proteinExistence type="predicted"/>
<feature type="compositionally biased region" description="Basic and acidic residues" evidence="2">
    <location>
        <begin position="213"/>
        <end position="231"/>
    </location>
</feature>
<feature type="domain" description="C2H2-type" evidence="4">
    <location>
        <begin position="170"/>
        <end position="197"/>
    </location>
</feature>
<evidence type="ECO:0000313" key="5">
    <source>
        <dbReference type="EMBL" id="CAL1677998.1"/>
    </source>
</evidence>
<protein>
    <recommendedName>
        <fullName evidence="4">C2H2-type domain-containing protein</fullName>
    </recommendedName>
</protein>
<keyword evidence="1" id="KW-0862">Zinc</keyword>
<feature type="region of interest" description="Disordered" evidence="2">
    <location>
        <begin position="213"/>
        <end position="237"/>
    </location>
</feature>
<dbReference type="EMBL" id="OZ034836">
    <property type="protein sequence ID" value="CAL1677998.1"/>
    <property type="molecule type" value="Genomic_DNA"/>
</dbReference>
<evidence type="ECO:0000256" key="2">
    <source>
        <dbReference type="SAM" id="MobiDB-lite"/>
    </source>
</evidence>
<gene>
    <name evidence="5" type="ORF">LPLAT_LOCUS3920</name>
</gene>
<dbReference type="AlphaFoldDB" id="A0AAV2NCU6"/>
<dbReference type="GO" id="GO:0008270">
    <property type="term" value="F:zinc ion binding"/>
    <property type="evidence" value="ECO:0007669"/>
    <property type="project" value="UniProtKB-KW"/>
</dbReference>
<feature type="transmembrane region" description="Helical" evidence="3">
    <location>
        <begin position="339"/>
        <end position="361"/>
    </location>
</feature>
<dbReference type="PROSITE" id="PS50157">
    <property type="entry name" value="ZINC_FINGER_C2H2_2"/>
    <property type="match status" value="1"/>
</dbReference>
<dbReference type="Proteomes" id="UP001497644">
    <property type="component" value="Chromosome 13"/>
</dbReference>
<evidence type="ECO:0000313" key="6">
    <source>
        <dbReference type="Proteomes" id="UP001497644"/>
    </source>
</evidence>
<keyword evidence="6" id="KW-1185">Reference proteome</keyword>
<sequence length="363" mass="41165">MARTGVTADAVRKESCQCFVCDAEVQGRFYALPNCRTQHSQARIMEKLGELVGERYMVVISEDDVICRSCALLINTLDRLETETRNIRDHVLRFLEQKYFLEDGELRGGGDKPKPCQPPQITKSNAKENTDYCGKQNDLATDMIDLETEVSKNGIYSEDSKIQKKSDSWLQCDKCKYTTPSNSFMMHHMRDHVKQRAFCDKCGLCISENQQDTRHSCTNKSENKENEKDNSDPIARNNSRKIVLLENSLPSTLPFTHTTPPPLIYLSSSDSYISTNILPVNDPTCSKQSMTVLQPVNMVDIDMSENMTSSESNPVQEMEIRIESTRHVFAFTDDGSVKLILLLEALLFAYFIGFDTAVTFLPF</sequence>
<keyword evidence="3" id="KW-0472">Membrane</keyword>
<reference evidence="5" key="1">
    <citation type="submission" date="2024-04" db="EMBL/GenBank/DDBJ databases">
        <authorList>
            <consortium name="Molecular Ecology Group"/>
        </authorList>
    </citation>
    <scope>NUCLEOTIDE SEQUENCE</scope>
</reference>
<keyword evidence="3" id="KW-1133">Transmembrane helix</keyword>
<accession>A0AAV2NCU6</accession>
<organism evidence="5 6">
    <name type="scientific">Lasius platythorax</name>
    <dbReference type="NCBI Taxonomy" id="488582"/>
    <lineage>
        <taxon>Eukaryota</taxon>
        <taxon>Metazoa</taxon>
        <taxon>Ecdysozoa</taxon>
        <taxon>Arthropoda</taxon>
        <taxon>Hexapoda</taxon>
        <taxon>Insecta</taxon>
        <taxon>Pterygota</taxon>
        <taxon>Neoptera</taxon>
        <taxon>Endopterygota</taxon>
        <taxon>Hymenoptera</taxon>
        <taxon>Apocrita</taxon>
        <taxon>Aculeata</taxon>
        <taxon>Formicoidea</taxon>
        <taxon>Formicidae</taxon>
        <taxon>Formicinae</taxon>
        <taxon>Lasius</taxon>
        <taxon>Lasius</taxon>
    </lineage>
</organism>
<name>A0AAV2NCU6_9HYME</name>
<evidence type="ECO:0000256" key="3">
    <source>
        <dbReference type="SAM" id="Phobius"/>
    </source>
</evidence>
<keyword evidence="1" id="KW-0863">Zinc-finger</keyword>
<keyword evidence="1" id="KW-0479">Metal-binding</keyword>
<evidence type="ECO:0000259" key="4">
    <source>
        <dbReference type="PROSITE" id="PS50157"/>
    </source>
</evidence>
<dbReference type="InterPro" id="IPR013087">
    <property type="entry name" value="Znf_C2H2_type"/>
</dbReference>
<evidence type="ECO:0000256" key="1">
    <source>
        <dbReference type="PROSITE-ProRule" id="PRU00042"/>
    </source>
</evidence>
<keyword evidence="3" id="KW-0812">Transmembrane</keyword>